<sequence length="193" mass="20999">MAGTSIEIRDGLSPTLNRLVTISENPAEIMGDVAEYLLTSTQQRFERETGPDGQKWKPLKARTAAQRVGQSRNSKRRGTANILVRSGRLKTSLSSRSDATSATVGTNVAYAAIHQFGGVIKQDARTQTLSLARIRGTKKVRFVRAGTKGATEREVTIGAREITMPARPYLGINDADREEIGTIIMTDLGRAVE</sequence>
<gene>
    <name evidence="2" type="ORF">GOZ90_11675</name>
</gene>
<dbReference type="RefSeq" id="WP_156614777.1">
    <property type="nucleotide sequence ID" value="NZ_WPHR01000007.1"/>
</dbReference>
<protein>
    <submittedName>
        <fullName evidence="2">Phage virion morphogenesis protein</fullName>
    </submittedName>
</protein>
<dbReference type="InterPro" id="IPR006522">
    <property type="entry name" value="Phage_virion_morphogenesis"/>
</dbReference>
<evidence type="ECO:0000313" key="2">
    <source>
        <dbReference type="EMBL" id="MUZ73341.1"/>
    </source>
</evidence>
<evidence type="ECO:0000313" key="3">
    <source>
        <dbReference type="Proteomes" id="UP000477951"/>
    </source>
</evidence>
<dbReference type="NCBIfam" id="TIGR01635">
    <property type="entry name" value="tail_comp_S"/>
    <property type="match status" value="1"/>
</dbReference>
<proteinExistence type="predicted"/>
<dbReference type="AlphaFoldDB" id="A0A6L6VEH3"/>
<dbReference type="EMBL" id="WPHR01000007">
    <property type="protein sequence ID" value="MUZ73341.1"/>
    <property type="molecule type" value="Genomic_DNA"/>
</dbReference>
<accession>A0A6L6VEH3</accession>
<feature type="region of interest" description="Disordered" evidence="1">
    <location>
        <begin position="46"/>
        <end position="77"/>
    </location>
</feature>
<comment type="caution">
    <text evidence="2">The sequence shown here is derived from an EMBL/GenBank/DDBJ whole genome shotgun (WGS) entry which is preliminary data.</text>
</comment>
<organism evidence="2 3">
    <name type="scientific">Agrobacterium vitis</name>
    <name type="common">Rhizobium vitis</name>
    <dbReference type="NCBI Taxonomy" id="373"/>
    <lineage>
        <taxon>Bacteria</taxon>
        <taxon>Pseudomonadati</taxon>
        <taxon>Pseudomonadota</taxon>
        <taxon>Alphaproteobacteria</taxon>
        <taxon>Hyphomicrobiales</taxon>
        <taxon>Rhizobiaceae</taxon>
        <taxon>Rhizobium/Agrobacterium group</taxon>
        <taxon>Agrobacterium</taxon>
    </lineage>
</organism>
<name>A0A6L6VEH3_AGRVI</name>
<reference evidence="2 3" key="1">
    <citation type="submission" date="2019-12" db="EMBL/GenBank/DDBJ databases">
        <title>Whole-genome sequencing of Allorhizobium vitis.</title>
        <authorList>
            <person name="Gan H.M."/>
            <person name="Szegedi E."/>
            <person name="Burr T."/>
            <person name="Savka M.A."/>
        </authorList>
    </citation>
    <scope>NUCLEOTIDE SEQUENCE [LARGE SCALE GENOMIC DNA]</scope>
    <source>
        <strain evidence="2 3">CG516</strain>
    </source>
</reference>
<dbReference type="Pfam" id="PF05069">
    <property type="entry name" value="Phage_tail_S"/>
    <property type="match status" value="1"/>
</dbReference>
<dbReference type="Proteomes" id="UP000477951">
    <property type="component" value="Unassembled WGS sequence"/>
</dbReference>
<evidence type="ECO:0000256" key="1">
    <source>
        <dbReference type="SAM" id="MobiDB-lite"/>
    </source>
</evidence>